<dbReference type="EMBL" id="JAHDYS010000003">
    <property type="protein sequence ID" value="MBT1070893.1"/>
    <property type="molecule type" value="Genomic_DNA"/>
</dbReference>
<dbReference type="Pfam" id="PF04932">
    <property type="entry name" value="Wzy_C"/>
    <property type="match status" value="1"/>
</dbReference>
<organism evidence="7 8">
    <name type="scientific">Pelotalea chapellei</name>
    <dbReference type="NCBI Taxonomy" id="44671"/>
    <lineage>
        <taxon>Bacteria</taxon>
        <taxon>Pseudomonadati</taxon>
        <taxon>Thermodesulfobacteriota</taxon>
        <taxon>Desulfuromonadia</taxon>
        <taxon>Geobacterales</taxon>
        <taxon>Geobacteraceae</taxon>
        <taxon>Pelotalea</taxon>
    </lineage>
</organism>
<feature type="transmembrane region" description="Helical" evidence="5">
    <location>
        <begin position="155"/>
        <end position="171"/>
    </location>
</feature>
<dbReference type="PANTHER" id="PTHR37422">
    <property type="entry name" value="TEICHURONIC ACID BIOSYNTHESIS PROTEIN TUAE"/>
    <property type="match status" value="1"/>
</dbReference>
<feature type="transmembrane region" description="Helical" evidence="5">
    <location>
        <begin position="199"/>
        <end position="214"/>
    </location>
</feature>
<dbReference type="PANTHER" id="PTHR37422:SF17">
    <property type="entry name" value="O-ANTIGEN LIGASE"/>
    <property type="match status" value="1"/>
</dbReference>
<evidence type="ECO:0000256" key="2">
    <source>
        <dbReference type="ARBA" id="ARBA00022692"/>
    </source>
</evidence>
<proteinExistence type="predicted"/>
<gene>
    <name evidence="7" type="ORF">KJB30_03780</name>
</gene>
<protein>
    <submittedName>
        <fullName evidence="7">O-antigen ligase family protein</fullName>
    </submittedName>
</protein>
<feature type="transmembrane region" description="Helical" evidence="5">
    <location>
        <begin position="308"/>
        <end position="328"/>
    </location>
</feature>
<name>A0ABS5U5E7_9BACT</name>
<feature type="transmembrane region" description="Helical" evidence="5">
    <location>
        <begin position="5"/>
        <end position="22"/>
    </location>
</feature>
<keyword evidence="4 5" id="KW-0472">Membrane</keyword>
<evidence type="ECO:0000313" key="7">
    <source>
        <dbReference type="EMBL" id="MBT1070893.1"/>
    </source>
</evidence>
<dbReference type="InterPro" id="IPR051533">
    <property type="entry name" value="WaaL-like"/>
</dbReference>
<dbReference type="Proteomes" id="UP000784128">
    <property type="component" value="Unassembled WGS sequence"/>
</dbReference>
<comment type="caution">
    <text evidence="7">The sequence shown here is derived from an EMBL/GenBank/DDBJ whole genome shotgun (WGS) entry which is preliminary data.</text>
</comment>
<evidence type="ECO:0000259" key="6">
    <source>
        <dbReference type="Pfam" id="PF04932"/>
    </source>
</evidence>
<feature type="transmembrane region" description="Helical" evidence="5">
    <location>
        <begin position="59"/>
        <end position="78"/>
    </location>
</feature>
<feature type="transmembrane region" description="Helical" evidence="5">
    <location>
        <begin position="221"/>
        <end position="239"/>
    </location>
</feature>
<evidence type="ECO:0000256" key="3">
    <source>
        <dbReference type="ARBA" id="ARBA00022989"/>
    </source>
</evidence>
<keyword evidence="2 5" id="KW-0812">Transmembrane</keyword>
<dbReference type="InterPro" id="IPR007016">
    <property type="entry name" value="O-antigen_ligase-rel_domated"/>
</dbReference>
<keyword evidence="3 5" id="KW-1133">Transmembrane helix</keyword>
<keyword evidence="8" id="KW-1185">Reference proteome</keyword>
<feature type="transmembrane region" description="Helical" evidence="5">
    <location>
        <begin position="28"/>
        <end position="47"/>
    </location>
</feature>
<evidence type="ECO:0000313" key="8">
    <source>
        <dbReference type="Proteomes" id="UP000784128"/>
    </source>
</evidence>
<feature type="transmembrane region" description="Helical" evidence="5">
    <location>
        <begin position="176"/>
        <end position="193"/>
    </location>
</feature>
<accession>A0ABS5U5E7</accession>
<comment type="subcellular location">
    <subcellularLocation>
        <location evidence="1">Membrane</location>
        <topology evidence="1">Multi-pass membrane protein</topology>
    </subcellularLocation>
</comment>
<evidence type="ECO:0000256" key="4">
    <source>
        <dbReference type="ARBA" id="ARBA00023136"/>
    </source>
</evidence>
<feature type="transmembrane region" description="Helical" evidence="5">
    <location>
        <begin position="117"/>
        <end position="135"/>
    </location>
</feature>
<feature type="transmembrane region" description="Helical" evidence="5">
    <location>
        <begin position="349"/>
        <end position="371"/>
    </location>
</feature>
<feature type="domain" description="O-antigen ligase-related" evidence="6">
    <location>
        <begin position="185"/>
        <end position="323"/>
    </location>
</feature>
<feature type="transmembrane region" description="Helical" evidence="5">
    <location>
        <begin position="90"/>
        <end position="110"/>
    </location>
</feature>
<sequence length="391" mass="43149">MSLNSLVNLIVVLVLIYVGRIQELIPGLAMLSIGKVAVILVLVLYIFANKEEQPKQPLFIYPQAKYIAIIAVLSVLSIPGSVWQGKSFDFFFSFYSKLLLFVYLMVMVLYKEAHLRKICLGLSLSALALSVAAVVNPRIVEAGRISASGTYDANDFALLLVMCLPVMFYLWEEESGILKHFLLATMLLSLYVIPKTGSRGGLLALVAVVLAVLIKKGWRRFFQGAIVAVTVGGIFYYAAGDQLERLMTVSDLDTDYNQTAQEGRVQIWQRTSKMIVQHPLFGSGVGAFITAEGQTHEGGKWSAAHNSFIQIGVELGVIGLLAHLWVIWKMIVLARKNPDKYSFGIEVAMYAYVVGGMFLSWAFAYLFYFFLGLSLAKSRINNAQVVATGSA</sequence>
<keyword evidence="7" id="KW-0436">Ligase</keyword>
<evidence type="ECO:0000256" key="1">
    <source>
        <dbReference type="ARBA" id="ARBA00004141"/>
    </source>
</evidence>
<dbReference type="RefSeq" id="WP_214296610.1">
    <property type="nucleotide sequence ID" value="NZ_JAHDYS010000003.1"/>
</dbReference>
<dbReference type="GO" id="GO:0016874">
    <property type="term" value="F:ligase activity"/>
    <property type="evidence" value="ECO:0007669"/>
    <property type="project" value="UniProtKB-KW"/>
</dbReference>
<reference evidence="7 8" key="1">
    <citation type="submission" date="2021-05" db="EMBL/GenBank/DDBJ databases">
        <title>The draft genome of Geobacter chapellei DSM 13688.</title>
        <authorList>
            <person name="Xu Z."/>
            <person name="Masuda Y."/>
            <person name="Itoh H."/>
            <person name="Senoo K."/>
        </authorList>
    </citation>
    <scope>NUCLEOTIDE SEQUENCE [LARGE SCALE GENOMIC DNA]</scope>
    <source>
        <strain evidence="7 8">DSM 13688</strain>
    </source>
</reference>
<evidence type="ECO:0000256" key="5">
    <source>
        <dbReference type="SAM" id="Phobius"/>
    </source>
</evidence>